<sequence length="91" mass="10124">MTFDLNRPDDSSPIQSHLSEPHGTPGIRSTMDEAQKTVEIGQIIGFEIENGDPILMEVMEENGEIPAGKKEPDSRFLGGREIGFKPERNEE</sequence>
<evidence type="ECO:0000313" key="3">
    <source>
        <dbReference type="Proteomes" id="UP000235145"/>
    </source>
</evidence>
<proteinExistence type="predicted"/>
<keyword evidence="3" id="KW-1185">Reference proteome</keyword>
<dbReference type="Proteomes" id="UP000235145">
    <property type="component" value="Unassembled WGS sequence"/>
</dbReference>
<feature type="region of interest" description="Disordered" evidence="1">
    <location>
        <begin position="61"/>
        <end position="91"/>
    </location>
</feature>
<protein>
    <submittedName>
        <fullName evidence="2">Uncharacterized protein</fullName>
    </submittedName>
</protein>
<comment type="caution">
    <text evidence="2">The sequence shown here is derived from an EMBL/GenBank/DDBJ whole genome shotgun (WGS) entry which is preliminary data.</text>
</comment>
<feature type="compositionally biased region" description="Basic and acidic residues" evidence="1">
    <location>
        <begin position="82"/>
        <end position="91"/>
    </location>
</feature>
<dbReference type="EMBL" id="NBSK02000005">
    <property type="protein sequence ID" value="KAJ0206032.1"/>
    <property type="molecule type" value="Genomic_DNA"/>
</dbReference>
<reference evidence="2 3" key="1">
    <citation type="journal article" date="2017" name="Nat. Commun.">
        <title>Genome assembly with in vitro proximity ligation data and whole-genome triplication in lettuce.</title>
        <authorList>
            <person name="Reyes-Chin-Wo S."/>
            <person name="Wang Z."/>
            <person name="Yang X."/>
            <person name="Kozik A."/>
            <person name="Arikit S."/>
            <person name="Song C."/>
            <person name="Xia L."/>
            <person name="Froenicke L."/>
            <person name="Lavelle D.O."/>
            <person name="Truco M.J."/>
            <person name="Xia R."/>
            <person name="Zhu S."/>
            <person name="Xu C."/>
            <person name="Xu H."/>
            <person name="Xu X."/>
            <person name="Cox K."/>
            <person name="Korf I."/>
            <person name="Meyers B.C."/>
            <person name="Michelmore R.W."/>
        </authorList>
    </citation>
    <scope>NUCLEOTIDE SEQUENCE [LARGE SCALE GENOMIC DNA]</scope>
    <source>
        <strain evidence="3">cv. Salinas</strain>
        <tissue evidence="2">Seedlings</tissue>
    </source>
</reference>
<gene>
    <name evidence="2" type="ORF">LSAT_V11C500274740</name>
</gene>
<accession>A0A9R1VF76</accession>
<organism evidence="2 3">
    <name type="scientific">Lactuca sativa</name>
    <name type="common">Garden lettuce</name>
    <dbReference type="NCBI Taxonomy" id="4236"/>
    <lineage>
        <taxon>Eukaryota</taxon>
        <taxon>Viridiplantae</taxon>
        <taxon>Streptophyta</taxon>
        <taxon>Embryophyta</taxon>
        <taxon>Tracheophyta</taxon>
        <taxon>Spermatophyta</taxon>
        <taxon>Magnoliopsida</taxon>
        <taxon>eudicotyledons</taxon>
        <taxon>Gunneridae</taxon>
        <taxon>Pentapetalae</taxon>
        <taxon>asterids</taxon>
        <taxon>campanulids</taxon>
        <taxon>Asterales</taxon>
        <taxon>Asteraceae</taxon>
        <taxon>Cichorioideae</taxon>
        <taxon>Cichorieae</taxon>
        <taxon>Lactucinae</taxon>
        <taxon>Lactuca</taxon>
    </lineage>
</organism>
<evidence type="ECO:0000313" key="2">
    <source>
        <dbReference type="EMBL" id="KAJ0206032.1"/>
    </source>
</evidence>
<evidence type="ECO:0000256" key="1">
    <source>
        <dbReference type="SAM" id="MobiDB-lite"/>
    </source>
</evidence>
<name>A0A9R1VF76_LACSA</name>
<feature type="compositionally biased region" description="Basic and acidic residues" evidence="1">
    <location>
        <begin position="1"/>
        <end position="10"/>
    </location>
</feature>
<feature type="region of interest" description="Disordered" evidence="1">
    <location>
        <begin position="1"/>
        <end position="29"/>
    </location>
</feature>
<dbReference type="AlphaFoldDB" id="A0A9R1VF76"/>